<name>A0A9R1W0K1_LACSA</name>
<keyword evidence="2" id="KW-0812">Transmembrane</keyword>
<accession>A0A9R1W0K1</accession>
<organism evidence="3 4">
    <name type="scientific">Lactuca sativa</name>
    <name type="common">Garden lettuce</name>
    <dbReference type="NCBI Taxonomy" id="4236"/>
    <lineage>
        <taxon>Eukaryota</taxon>
        <taxon>Viridiplantae</taxon>
        <taxon>Streptophyta</taxon>
        <taxon>Embryophyta</taxon>
        <taxon>Tracheophyta</taxon>
        <taxon>Spermatophyta</taxon>
        <taxon>Magnoliopsida</taxon>
        <taxon>eudicotyledons</taxon>
        <taxon>Gunneridae</taxon>
        <taxon>Pentapetalae</taxon>
        <taxon>asterids</taxon>
        <taxon>campanulids</taxon>
        <taxon>Asterales</taxon>
        <taxon>Asteraceae</taxon>
        <taxon>Cichorioideae</taxon>
        <taxon>Cichorieae</taxon>
        <taxon>Lactucinae</taxon>
        <taxon>Lactuca</taxon>
    </lineage>
</organism>
<feature type="compositionally biased region" description="Basic and acidic residues" evidence="1">
    <location>
        <begin position="1"/>
        <end position="15"/>
    </location>
</feature>
<keyword evidence="2" id="KW-0472">Membrane</keyword>
<sequence length="250" mass="29236">MNQRDNLKEKNKQLNELESSTGLNEEVHIKQPFDTQQDLGKDNSNCDHKDEALCILKSSNLMDKLNKILQSKDQDIVNAMNQDGTNLKVRMKLKLWIVIWKMHNIMDTLVEVVYNLHHYQVVVFKEVIDIQLQEHHCFNKVNTNLLLCIACLFLSGSFNASDLDKIMKMAILYRDKFPTEYDRRFLEVELANYNKDVREYNRFNDLKSIGDPTKKMAGGKKHIIFPKIYLLVKLTLILLVATSMERAFQQ</sequence>
<evidence type="ECO:0000313" key="4">
    <source>
        <dbReference type="Proteomes" id="UP000235145"/>
    </source>
</evidence>
<dbReference type="Proteomes" id="UP000235145">
    <property type="component" value="Unassembled WGS sequence"/>
</dbReference>
<evidence type="ECO:0000313" key="3">
    <source>
        <dbReference type="EMBL" id="KAJ0214031.1"/>
    </source>
</evidence>
<proteinExistence type="predicted"/>
<keyword evidence="2" id="KW-1133">Transmembrane helix</keyword>
<keyword evidence="4" id="KW-1185">Reference proteome</keyword>
<dbReference type="InterPro" id="IPR055298">
    <property type="entry name" value="AtLOH3-like"/>
</dbReference>
<dbReference type="EMBL" id="NBSK02000004">
    <property type="protein sequence ID" value="KAJ0214031.1"/>
    <property type="molecule type" value="Genomic_DNA"/>
</dbReference>
<dbReference type="PANTHER" id="PTHR11697">
    <property type="entry name" value="GENERAL TRANSCRIPTION FACTOR 2-RELATED ZINC FINGER PROTEIN"/>
    <property type="match status" value="1"/>
</dbReference>
<protein>
    <submittedName>
        <fullName evidence="3">Uncharacterized protein</fullName>
    </submittedName>
</protein>
<gene>
    <name evidence="3" type="ORF">LSAT_V11C400210910</name>
</gene>
<feature type="transmembrane region" description="Helical" evidence="2">
    <location>
        <begin position="224"/>
        <end position="244"/>
    </location>
</feature>
<reference evidence="3 4" key="1">
    <citation type="journal article" date="2017" name="Nat. Commun.">
        <title>Genome assembly with in vitro proximity ligation data and whole-genome triplication in lettuce.</title>
        <authorList>
            <person name="Reyes-Chin-Wo S."/>
            <person name="Wang Z."/>
            <person name="Yang X."/>
            <person name="Kozik A."/>
            <person name="Arikit S."/>
            <person name="Song C."/>
            <person name="Xia L."/>
            <person name="Froenicke L."/>
            <person name="Lavelle D.O."/>
            <person name="Truco M.J."/>
            <person name="Xia R."/>
            <person name="Zhu S."/>
            <person name="Xu C."/>
            <person name="Xu H."/>
            <person name="Xu X."/>
            <person name="Cox K."/>
            <person name="Korf I."/>
            <person name="Meyers B.C."/>
            <person name="Michelmore R.W."/>
        </authorList>
    </citation>
    <scope>NUCLEOTIDE SEQUENCE [LARGE SCALE GENOMIC DNA]</scope>
    <source>
        <strain evidence="4">cv. Salinas</strain>
        <tissue evidence="3">Seedlings</tissue>
    </source>
</reference>
<evidence type="ECO:0000256" key="2">
    <source>
        <dbReference type="SAM" id="Phobius"/>
    </source>
</evidence>
<dbReference type="AlphaFoldDB" id="A0A9R1W0K1"/>
<dbReference type="PANTHER" id="PTHR11697:SF230">
    <property type="entry name" value="ZINC FINGER, MYM DOMAIN CONTAINING 1"/>
    <property type="match status" value="1"/>
</dbReference>
<comment type="caution">
    <text evidence="3">The sequence shown here is derived from an EMBL/GenBank/DDBJ whole genome shotgun (WGS) entry which is preliminary data.</text>
</comment>
<evidence type="ECO:0000256" key="1">
    <source>
        <dbReference type="SAM" id="MobiDB-lite"/>
    </source>
</evidence>
<feature type="region of interest" description="Disordered" evidence="1">
    <location>
        <begin position="1"/>
        <end position="21"/>
    </location>
</feature>